<dbReference type="InterPro" id="IPR003439">
    <property type="entry name" value="ABC_transporter-like_ATP-bd"/>
</dbReference>
<dbReference type="AlphaFoldDB" id="A0A0B7GTI4"/>
<reference evidence="5" key="1">
    <citation type="submission" date="2015-01" db="EMBL/GenBank/DDBJ databases">
        <authorList>
            <person name="Xiang T."/>
            <person name="Song Y."/>
            <person name="Huang L."/>
            <person name="Wang B."/>
            <person name="Wu P."/>
        </authorList>
    </citation>
    <scope>NUCLEOTIDE SEQUENCE [LARGE SCALE GENOMIC DNA]</scope>
    <source>
        <strain evidence="5">V1</strain>
    </source>
</reference>
<dbReference type="GO" id="GO:0016887">
    <property type="term" value="F:ATP hydrolysis activity"/>
    <property type="evidence" value="ECO:0007669"/>
    <property type="project" value="InterPro"/>
</dbReference>
<dbReference type="Proteomes" id="UP000042527">
    <property type="component" value="Unassembled WGS sequence"/>
</dbReference>
<dbReference type="InterPro" id="IPR003593">
    <property type="entry name" value="AAA+_ATPase"/>
</dbReference>
<evidence type="ECO:0000313" key="6">
    <source>
        <dbReference type="EMBL" id="QEJ99506.1"/>
    </source>
</evidence>
<dbReference type="NCBIfam" id="TIGR01978">
    <property type="entry name" value="sufC"/>
    <property type="match status" value="1"/>
</dbReference>
<dbReference type="PROSITE" id="PS00211">
    <property type="entry name" value="ABC_TRANSPORTER_1"/>
    <property type="match status" value="1"/>
</dbReference>
<evidence type="ECO:0000313" key="8">
    <source>
        <dbReference type="Proteomes" id="UP000323594"/>
    </source>
</evidence>
<dbReference type="GO" id="GO:0005524">
    <property type="term" value="F:ATP binding"/>
    <property type="evidence" value="ECO:0007669"/>
    <property type="project" value="UniProtKB-KW"/>
</dbReference>
<dbReference type="RefSeq" id="WP_002700341.1">
    <property type="nucleotide sequence ID" value="NZ_CDNC01000014.1"/>
</dbReference>
<dbReference type="InterPro" id="IPR027417">
    <property type="entry name" value="P-loop_NTPase"/>
</dbReference>
<dbReference type="InterPro" id="IPR017871">
    <property type="entry name" value="ABC_transporter-like_CS"/>
</dbReference>
<dbReference type="OrthoDB" id="9806149at2"/>
<dbReference type="Pfam" id="PF00005">
    <property type="entry name" value="ABC_tran"/>
    <property type="match status" value="1"/>
</dbReference>
<organism evidence="5 7">
    <name type="scientific">Treponema phagedenis</name>
    <dbReference type="NCBI Taxonomy" id="162"/>
    <lineage>
        <taxon>Bacteria</taxon>
        <taxon>Pseudomonadati</taxon>
        <taxon>Spirochaetota</taxon>
        <taxon>Spirochaetia</taxon>
        <taxon>Spirochaetales</taxon>
        <taxon>Treponemataceae</taxon>
        <taxon>Treponema</taxon>
    </lineage>
</organism>
<evidence type="ECO:0000256" key="1">
    <source>
        <dbReference type="ARBA" id="ARBA00006216"/>
    </source>
</evidence>
<evidence type="ECO:0000313" key="5">
    <source>
        <dbReference type="EMBL" id="CEM61808.1"/>
    </source>
</evidence>
<dbReference type="SUPFAM" id="SSF52540">
    <property type="entry name" value="P-loop containing nucleoside triphosphate hydrolases"/>
    <property type="match status" value="1"/>
</dbReference>
<proteinExistence type="inferred from homology"/>
<reference evidence="7" key="2">
    <citation type="submission" date="2015-01" db="EMBL/GenBank/DDBJ databases">
        <authorList>
            <person name="Manzoor Shahid"/>
            <person name="Zubair Saima"/>
        </authorList>
    </citation>
    <scope>NUCLEOTIDE SEQUENCE [LARGE SCALE GENOMIC DNA]</scope>
    <source>
        <strain evidence="7">V1</strain>
    </source>
</reference>
<dbReference type="EMBL" id="CDNC01000014">
    <property type="protein sequence ID" value="CEM61808.1"/>
    <property type="molecule type" value="Genomic_DNA"/>
</dbReference>
<evidence type="ECO:0000313" key="7">
    <source>
        <dbReference type="Proteomes" id="UP000042527"/>
    </source>
</evidence>
<dbReference type="SMART" id="SM00382">
    <property type="entry name" value="AAA"/>
    <property type="match status" value="1"/>
</dbReference>
<feature type="domain" description="ABC transporter" evidence="4">
    <location>
        <begin position="5"/>
        <end position="245"/>
    </location>
</feature>
<evidence type="ECO:0000256" key="2">
    <source>
        <dbReference type="ARBA" id="ARBA00022741"/>
    </source>
</evidence>
<dbReference type="Gene3D" id="3.40.50.300">
    <property type="entry name" value="P-loop containing nucleotide triphosphate hydrolases"/>
    <property type="match status" value="1"/>
</dbReference>
<dbReference type="EMBL" id="CP042817">
    <property type="protein sequence ID" value="QEJ99506.1"/>
    <property type="molecule type" value="Genomic_DNA"/>
</dbReference>
<evidence type="ECO:0000256" key="3">
    <source>
        <dbReference type="ARBA" id="ARBA00022840"/>
    </source>
</evidence>
<dbReference type="PANTHER" id="PTHR43204:SF1">
    <property type="entry name" value="ABC TRANSPORTER I FAMILY MEMBER 6, CHLOROPLASTIC"/>
    <property type="match status" value="1"/>
</dbReference>
<sequence length="247" mass="27444">MDTLLDIQGLQMSVNEKQILKNLNLNIKKGEVHVVMGPNGAGKSTLAAAIVGNPKFTIDSGKIFFEGELINEVPVHERARKGIFLSFQIPEEIPGLKIEEFLRASKEAVSGKKISIFKFHSLLLEKMKDLHINEEYAGRSLNVGFSGGEKKKNEILQLAILEPKLAILDETDSGLDIDATKIVFEGVSKIRTDDMGILIITHHNKVLDYIKPDFVHILIDGTIVKTGDMALVEYIEKHGYANIQENI</sequence>
<accession>A0A0B7GTI4</accession>
<keyword evidence="2" id="KW-0547">Nucleotide-binding</keyword>
<keyword evidence="3 5" id="KW-0067">ATP-binding</keyword>
<gene>
    <name evidence="5" type="primary">sufC</name>
    <name evidence="6" type="ORF">FUT82_16910</name>
    <name evidence="5" type="ORF">TPHV1_210041</name>
</gene>
<dbReference type="CDD" id="cd03217">
    <property type="entry name" value="ABC_FeS_Assembly"/>
    <property type="match status" value="1"/>
</dbReference>
<name>A0A0B7GTI4_TREPH</name>
<dbReference type="GeneID" id="57754615"/>
<evidence type="ECO:0000259" key="4">
    <source>
        <dbReference type="PROSITE" id="PS50893"/>
    </source>
</evidence>
<reference evidence="6 8" key="3">
    <citation type="submission" date="2019-08" db="EMBL/GenBank/DDBJ databases">
        <authorList>
            <person name="Kuhnert P."/>
        </authorList>
    </citation>
    <scope>NUCLEOTIDE SEQUENCE [LARGE SCALE GENOMIC DNA]</scope>
    <source>
        <strain evidence="6 8">B36.5</strain>
    </source>
</reference>
<dbReference type="PROSITE" id="PS50893">
    <property type="entry name" value="ABC_TRANSPORTER_2"/>
    <property type="match status" value="1"/>
</dbReference>
<keyword evidence="7" id="KW-1185">Reference proteome</keyword>
<comment type="similarity">
    <text evidence="1">Belongs to the ABC transporter superfamily. Ycf16 family.</text>
</comment>
<dbReference type="PANTHER" id="PTHR43204">
    <property type="entry name" value="ABC TRANSPORTER I FAMILY MEMBER 6, CHLOROPLASTIC"/>
    <property type="match status" value="1"/>
</dbReference>
<dbReference type="Proteomes" id="UP000323594">
    <property type="component" value="Chromosome"/>
</dbReference>
<dbReference type="InterPro" id="IPR010230">
    <property type="entry name" value="FeS-cluster_ATPase_SufC"/>
</dbReference>
<protein>
    <submittedName>
        <fullName evidence="5">Component of SufBCD complex, ATP-binding component of ABC superfamily</fullName>
    </submittedName>
    <submittedName>
        <fullName evidence="6">Fe-S cluster assembly ATPase SufC</fullName>
    </submittedName>
</protein>